<dbReference type="Pfam" id="PF22817">
    <property type="entry name" value="ApeP-like"/>
    <property type="match status" value="1"/>
</dbReference>
<dbReference type="AlphaFoldDB" id="W0F278"/>
<reference evidence="1 2" key="1">
    <citation type="submission" date="2013-12" db="EMBL/GenBank/DDBJ databases">
        <authorList>
            <consortium name="DOE Joint Genome Institute"/>
            <person name="Eisen J."/>
            <person name="Huntemann M."/>
            <person name="Han J."/>
            <person name="Chen A."/>
            <person name="Kyrpides N."/>
            <person name="Mavromatis K."/>
            <person name="Markowitz V."/>
            <person name="Palaniappan K."/>
            <person name="Ivanova N."/>
            <person name="Schaumberg A."/>
            <person name="Pati A."/>
            <person name="Liolios K."/>
            <person name="Nordberg H.P."/>
            <person name="Cantor M.N."/>
            <person name="Hua S.X."/>
            <person name="Woyke T."/>
        </authorList>
    </citation>
    <scope>NUCLEOTIDE SEQUENCE [LARGE SCALE GENOMIC DNA]</scope>
    <source>
        <strain evidence="2">DSM 19437</strain>
    </source>
</reference>
<dbReference type="KEGG" id="nso:NIASO_13535"/>
<sequence>MLPYLPQRAPFVMVQTLEQCDATSATTQFLVPEGNILVAEGLFTEPGLVENIAQTAAAHMGYICRQENKPVPVGFIGAVQQLKIARLPKAGELLTTTITVKNQIFNATIVEGTISIQEAVIASCEMRIFTAG</sequence>
<dbReference type="eggNOG" id="COG0764">
    <property type="taxonomic scope" value="Bacteria"/>
</dbReference>
<dbReference type="HOGENOM" id="CLU_116661_2_0_10"/>
<gene>
    <name evidence="1" type="ORF">NIASO_13535</name>
</gene>
<proteinExistence type="predicted"/>
<organism evidence="1 2">
    <name type="scientific">Niabella soli DSM 19437</name>
    <dbReference type="NCBI Taxonomy" id="929713"/>
    <lineage>
        <taxon>Bacteria</taxon>
        <taxon>Pseudomonadati</taxon>
        <taxon>Bacteroidota</taxon>
        <taxon>Chitinophagia</taxon>
        <taxon>Chitinophagales</taxon>
        <taxon>Chitinophagaceae</taxon>
        <taxon>Niabella</taxon>
    </lineage>
</organism>
<evidence type="ECO:0000313" key="2">
    <source>
        <dbReference type="Proteomes" id="UP000003586"/>
    </source>
</evidence>
<evidence type="ECO:0000313" key="1">
    <source>
        <dbReference type="EMBL" id="AHF15908.1"/>
    </source>
</evidence>
<keyword evidence="2" id="KW-1185">Reference proteome</keyword>
<dbReference type="InterPro" id="IPR016776">
    <property type="entry name" value="ApeP-like_dehydratase"/>
</dbReference>
<dbReference type="InterPro" id="IPR029069">
    <property type="entry name" value="HotDog_dom_sf"/>
</dbReference>
<protein>
    <submittedName>
        <fullName evidence="1">Hydroxymyristoyl-ACP dehydratase</fullName>
    </submittedName>
</protein>
<dbReference type="STRING" id="929713.NIASO_13535"/>
<name>W0F278_9BACT</name>
<dbReference type="SUPFAM" id="SSF54637">
    <property type="entry name" value="Thioesterase/thiol ester dehydrase-isomerase"/>
    <property type="match status" value="1"/>
</dbReference>
<dbReference type="Proteomes" id="UP000003586">
    <property type="component" value="Chromosome"/>
</dbReference>
<dbReference type="Gene3D" id="3.10.129.10">
    <property type="entry name" value="Hotdog Thioesterase"/>
    <property type="match status" value="1"/>
</dbReference>
<dbReference type="EMBL" id="CP007035">
    <property type="protein sequence ID" value="AHF15908.1"/>
    <property type="molecule type" value="Genomic_DNA"/>
</dbReference>
<accession>W0F278</accession>